<dbReference type="GO" id="GO:0005506">
    <property type="term" value="F:iron ion binding"/>
    <property type="evidence" value="ECO:0007669"/>
    <property type="project" value="TreeGrafter"/>
</dbReference>
<evidence type="ECO:0000256" key="10">
    <source>
        <dbReference type="ARBA" id="ARBA00023160"/>
    </source>
</evidence>
<reference evidence="11 12" key="1">
    <citation type="journal article" date="2019" name="Sci. Rep.">
        <title>Orb-weaving spider Araneus ventricosus genome elucidates the spidroin gene catalogue.</title>
        <authorList>
            <person name="Kono N."/>
            <person name="Nakamura H."/>
            <person name="Ohtoshi R."/>
            <person name="Moran D.A.P."/>
            <person name="Shinohara A."/>
            <person name="Yoshida Y."/>
            <person name="Fujiwara M."/>
            <person name="Mori M."/>
            <person name="Tomita M."/>
            <person name="Arakawa K."/>
        </authorList>
    </citation>
    <scope>NUCLEOTIDE SEQUENCE [LARGE SCALE GENOMIC DNA]</scope>
</reference>
<dbReference type="Proteomes" id="UP000499080">
    <property type="component" value="Unassembled WGS sequence"/>
</dbReference>
<keyword evidence="4" id="KW-0812">Transmembrane</keyword>
<evidence type="ECO:0000256" key="2">
    <source>
        <dbReference type="ARBA" id="ARBA00009295"/>
    </source>
</evidence>
<evidence type="ECO:0000256" key="9">
    <source>
        <dbReference type="ARBA" id="ARBA00023136"/>
    </source>
</evidence>
<evidence type="ECO:0000256" key="4">
    <source>
        <dbReference type="ARBA" id="ARBA00022692"/>
    </source>
</evidence>
<organism evidence="11 12">
    <name type="scientific">Araneus ventricosus</name>
    <name type="common">Orbweaver spider</name>
    <name type="synonym">Epeira ventricosa</name>
    <dbReference type="NCBI Taxonomy" id="182803"/>
    <lineage>
        <taxon>Eukaryota</taxon>
        <taxon>Metazoa</taxon>
        <taxon>Ecdysozoa</taxon>
        <taxon>Arthropoda</taxon>
        <taxon>Chelicerata</taxon>
        <taxon>Arachnida</taxon>
        <taxon>Araneae</taxon>
        <taxon>Araneomorphae</taxon>
        <taxon>Entelegynae</taxon>
        <taxon>Araneoidea</taxon>
        <taxon>Araneidae</taxon>
        <taxon>Araneus</taxon>
    </lineage>
</organism>
<evidence type="ECO:0000313" key="12">
    <source>
        <dbReference type="Proteomes" id="UP000499080"/>
    </source>
</evidence>
<dbReference type="PANTHER" id="PTHR11351:SF31">
    <property type="entry name" value="DESATURASE 1, ISOFORM A-RELATED"/>
    <property type="match status" value="1"/>
</dbReference>
<dbReference type="GO" id="GO:0005789">
    <property type="term" value="C:endoplasmic reticulum membrane"/>
    <property type="evidence" value="ECO:0007669"/>
    <property type="project" value="TreeGrafter"/>
</dbReference>
<dbReference type="InterPro" id="IPR015876">
    <property type="entry name" value="Acyl-CoA_DS"/>
</dbReference>
<evidence type="ECO:0000256" key="1">
    <source>
        <dbReference type="ARBA" id="ARBA00004141"/>
    </source>
</evidence>
<sequence length="87" mass="10177">MYGYRPFDKKMEARESFFTESVQPGEGSHNYHHVFPRDYKTKDHALSFKSARYFIEFMALIGQAYDLKMSSDELVKARKLKTGDGSR</sequence>
<dbReference type="GO" id="GO:0004768">
    <property type="term" value="F:stearoyl-CoA 9-desaturase activity"/>
    <property type="evidence" value="ECO:0007669"/>
    <property type="project" value="TreeGrafter"/>
</dbReference>
<dbReference type="AlphaFoldDB" id="A0A4Y2BVA2"/>
<keyword evidence="8" id="KW-0443">Lipid metabolism</keyword>
<keyword evidence="6" id="KW-1133">Transmembrane helix</keyword>
<proteinExistence type="inferred from homology"/>
<evidence type="ECO:0000256" key="5">
    <source>
        <dbReference type="ARBA" id="ARBA00022832"/>
    </source>
</evidence>
<evidence type="ECO:0000256" key="6">
    <source>
        <dbReference type="ARBA" id="ARBA00022989"/>
    </source>
</evidence>
<dbReference type="OrthoDB" id="10260134at2759"/>
<dbReference type="PANTHER" id="PTHR11351">
    <property type="entry name" value="ACYL-COA DESATURASE"/>
    <property type="match status" value="1"/>
</dbReference>
<protein>
    <submittedName>
        <fullName evidence="11">Stearoyl-CoA desaturase 5</fullName>
    </submittedName>
</protein>
<evidence type="ECO:0000256" key="3">
    <source>
        <dbReference type="ARBA" id="ARBA00022516"/>
    </source>
</evidence>
<comment type="subcellular location">
    <subcellularLocation>
        <location evidence="1">Membrane</location>
        <topology evidence="1">Multi-pass membrane protein</topology>
    </subcellularLocation>
</comment>
<gene>
    <name evidence="11" type="primary">SCD5_43</name>
    <name evidence="11" type="ORF">AVEN_227111_1</name>
</gene>
<evidence type="ECO:0000313" key="11">
    <source>
        <dbReference type="EMBL" id="GBL95863.1"/>
    </source>
</evidence>
<keyword evidence="7" id="KW-0560">Oxidoreductase</keyword>
<comment type="caution">
    <text evidence="11">The sequence shown here is derived from an EMBL/GenBank/DDBJ whole genome shotgun (WGS) entry which is preliminary data.</text>
</comment>
<name>A0A4Y2BVA2_ARAVE</name>
<evidence type="ECO:0000256" key="8">
    <source>
        <dbReference type="ARBA" id="ARBA00023098"/>
    </source>
</evidence>
<evidence type="ECO:0000256" key="7">
    <source>
        <dbReference type="ARBA" id="ARBA00023002"/>
    </source>
</evidence>
<keyword evidence="9" id="KW-0472">Membrane</keyword>
<accession>A0A4Y2BVA2</accession>
<keyword evidence="5" id="KW-0276">Fatty acid metabolism</keyword>
<keyword evidence="12" id="KW-1185">Reference proteome</keyword>
<dbReference type="GO" id="GO:0006636">
    <property type="term" value="P:unsaturated fatty acid biosynthetic process"/>
    <property type="evidence" value="ECO:0007669"/>
    <property type="project" value="TreeGrafter"/>
</dbReference>
<keyword evidence="10" id="KW-0275">Fatty acid biosynthesis</keyword>
<dbReference type="EMBL" id="BGPR01000115">
    <property type="protein sequence ID" value="GBL95863.1"/>
    <property type="molecule type" value="Genomic_DNA"/>
</dbReference>
<keyword evidence="3" id="KW-0444">Lipid biosynthesis</keyword>
<comment type="similarity">
    <text evidence="2">Belongs to the fatty acid desaturase type 1 family.</text>
</comment>